<feature type="compositionally biased region" description="Low complexity" evidence="1">
    <location>
        <begin position="182"/>
        <end position="192"/>
    </location>
</feature>
<name>A0A835SF29_CHLIN</name>
<feature type="compositionally biased region" description="Low complexity" evidence="1">
    <location>
        <begin position="156"/>
        <end position="168"/>
    </location>
</feature>
<proteinExistence type="predicted"/>
<dbReference type="Proteomes" id="UP000650467">
    <property type="component" value="Unassembled WGS sequence"/>
</dbReference>
<sequence>MAGRHPLHPAAAAGRQRPAGGRIVAGPVLCGSGGAGADASDAAAGGFGYADCGAAGAVGGAVGGAGGCVSDGALLAADHRLRLSGVSYRASGEVLDHLRSHYLHHGGSSLATPVTTGGSGRRLHAQHQHQHLHQYQRQQQLLRGNADDQEQQQELAGPSHGGPARASSPPAPARARGRDRQQGGQQQQQQQDARLDLTRLNITHLAACCAAAPGSSYAHGLAGLALRTQAGATIRLGAACTSSSATLPGSSSSSSSGESSQSTSGPEWVAVPAGYELAGFRSWAHDFAESLHYELGYGDYGDESGDAAAAGGTAADGGVRQQLGDWISRIQFLFVERS</sequence>
<dbReference type="OrthoDB" id="10682627at2759"/>
<evidence type="ECO:0000313" key="3">
    <source>
        <dbReference type="Proteomes" id="UP000650467"/>
    </source>
</evidence>
<evidence type="ECO:0000313" key="2">
    <source>
        <dbReference type="EMBL" id="KAG2422223.1"/>
    </source>
</evidence>
<feature type="region of interest" description="Disordered" evidence="1">
    <location>
        <begin position="106"/>
        <end position="192"/>
    </location>
</feature>
<organism evidence="2 3">
    <name type="scientific">Chlamydomonas incerta</name>
    <dbReference type="NCBI Taxonomy" id="51695"/>
    <lineage>
        <taxon>Eukaryota</taxon>
        <taxon>Viridiplantae</taxon>
        <taxon>Chlorophyta</taxon>
        <taxon>core chlorophytes</taxon>
        <taxon>Chlorophyceae</taxon>
        <taxon>CS clade</taxon>
        <taxon>Chlamydomonadales</taxon>
        <taxon>Chlamydomonadaceae</taxon>
        <taxon>Chlamydomonas</taxon>
    </lineage>
</organism>
<feature type="compositionally biased region" description="Basic residues" evidence="1">
    <location>
        <begin position="121"/>
        <end position="134"/>
    </location>
</feature>
<accession>A0A835SF29</accession>
<dbReference type="EMBL" id="JAEHOC010000141">
    <property type="protein sequence ID" value="KAG2422223.1"/>
    <property type="molecule type" value="Genomic_DNA"/>
</dbReference>
<gene>
    <name evidence="2" type="ORF">HXX76_016203</name>
</gene>
<comment type="caution">
    <text evidence="2">The sequence shown here is derived from an EMBL/GenBank/DDBJ whole genome shotgun (WGS) entry which is preliminary data.</text>
</comment>
<protein>
    <submittedName>
        <fullName evidence="2">Uncharacterized protein</fullName>
    </submittedName>
</protein>
<feature type="region of interest" description="Disordered" evidence="1">
    <location>
        <begin position="243"/>
        <end position="266"/>
    </location>
</feature>
<keyword evidence="3" id="KW-1185">Reference proteome</keyword>
<evidence type="ECO:0000256" key="1">
    <source>
        <dbReference type="SAM" id="MobiDB-lite"/>
    </source>
</evidence>
<reference evidence="2" key="1">
    <citation type="journal article" date="2020" name="bioRxiv">
        <title>Comparative genomics of Chlamydomonas.</title>
        <authorList>
            <person name="Craig R.J."/>
            <person name="Hasan A.R."/>
            <person name="Ness R.W."/>
            <person name="Keightley P.D."/>
        </authorList>
    </citation>
    <scope>NUCLEOTIDE SEQUENCE</scope>
    <source>
        <strain evidence="2">SAG 7.73</strain>
    </source>
</reference>
<feature type="compositionally biased region" description="Low complexity" evidence="1">
    <location>
        <begin position="243"/>
        <end position="265"/>
    </location>
</feature>
<dbReference type="AlphaFoldDB" id="A0A835SF29"/>